<accession>A0AAD3CGX5</accession>
<gene>
    <name evidence="1" type="ORF">CTEN210_02371</name>
</gene>
<dbReference type="EMBL" id="BLLK01000022">
    <property type="protein sequence ID" value="GFH45897.1"/>
    <property type="molecule type" value="Genomic_DNA"/>
</dbReference>
<organism evidence="1 2">
    <name type="scientific">Chaetoceros tenuissimus</name>
    <dbReference type="NCBI Taxonomy" id="426638"/>
    <lineage>
        <taxon>Eukaryota</taxon>
        <taxon>Sar</taxon>
        <taxon>Stramenopiles</taxon>
        <taxon>Ochrophyta</taxon>
        <taxon>Bacillariophyta</taxon>
        <taxon>Coscinodiscophyceae</taxon>
        <taxon>Chaetocerotophycidae</taxon>
        <taxon>Chaetocerotales</taxon>
        <taxon>Chaetocerotaceae</taxon>
        <taxon>Chaetoceros</taxon>
    </lineage>
</organism>
<sequence length="290" mass="35152">MKLIFNRQPKQDEADETFLNTFVLEQRSEELRKSLELKRKDIIKEFFSCFIKHDKKKTRALTIRKVFQEIINADVTPFAIILFGLFNENVCSQDCQIEYDNLFYSIASFCLFETKEMLQLLFYKEDNLKKGYIFEEDVMDFLIILHGVEGCEKKNMRKARGALKYRRQNGSTSFNECLSWCKEYSCVLEPCFTLQAKFRECFLGLRFWENQVLKQYKMRQDLLPLEERRELDRQDEEKRLLRERNRRIREEMGLLSYLFDRRRRDYMESVYARPNVYLNEDLEVCNDNES</sequence>
<comment type="caution">
    <text evidence="1">The sequence shown here is derived from an EMBL/GenBank/DDBJ whole genome shotgun (WGS) entry which is preliminary data.</text>
</comment>
<protein>
    <recommendedName>
        <fullName evidence="3">Calmodulin</fullName>
    </recommendedName>
</protein>
<dbReference type="Proteomes" id="UP001054902">
    <property type="component" value="Unassembled WGS sequence"/>
</dbReference>
<evidence type="ECO:0008006" key="3">
    <source>
        <dbReference type="Google" id="ProtNLM"/>
    </source>
</evidence>
<reference evidence="1 2" key="1">
    <citation type="journal article" date="2021" name="Sci. Rep.">
        <title>The genome of the diatom Chaetoceros tenuissimus carries an ancient integrated fragment of an extant virus.</title>
        <authorList>
            <person name="Hongo Y."/>
            <person name="Kimura K."/>
            <person name="Takaki Y."/>
            <person name="Yoshida Y."/>
            <person name="Baba S."/>
            <person name="Kobayashi G."/>
            <person name="Nagasaki K."/>
            <person name="Hano T."/>
            <person name="Tomaru Y."/>
        </authorList>
    </citation>
    <scope>NUCLEOTIDE SEQUENCE [LARGE SCALE GENOMIC DNA]</scope>
    <source>
        <strain evidence="1 2">NIES-3715</strain>
    </source>
</reference>
<name>A0AAD3CGX5_9STRA</name>
<proteinExistence type="predicted"/>
<dbReference type="AlphaFoldDB" id="A0AAD3CGX5"/>
<keyword evidence="2" id="KW-1185">Reference proteome</keyword>
<evidence type="ECO:0000313" key="1">
    <source>
        <dbReference type="EMBL" id="GFH45897.1"/>
    </source>
</evidence>
<dbReference type="InterPro" id="IPR011992">
    <property type="entry name" value="EF-hand-dom_pair"/>
</dbReference>
<dbReference type="SUPFAM" id="SSF47473">
    <property type="entry name" value="EF-hand"/>
    <property type="match status" value="1"/>
</dbReference>
<evidence type="ECO:0000313" key="2">
    <source>
        <dbReference type="Proteomes" id="UP001054902"/>
    </source>
</evidence>